<protein>
    <submittedName>
        <fullName evidence="5">TP901 family phage tail tape measure protein</fullName>
    </submittedName>
</protein>
<keyword evidence="3" id="KW-1133">Transmembrane helix</keyword>
<dbReference type="PANTHER" id="PTHR37813:SF1">
    <property type="entry name" value="FELS-2 PROPHAGE PROTEIN"/>
    <property type="match status" value="1"/>
</dbReference>
<keyword evidence="1" id="KW-1188">Viral release from host cell</keyword>
<evidence type="ECO:0000256" key="1">
    <source>
        <dbReference type="ARBA" id="ARBA00022612"/>
    </source>
</evidence>
<dbReference type="EMBL" id="SLVX01000052">
    <property type="protein sequence ID" value="TCN31629.1"/>
    <property type="molecule type" value="Genomic_DNA"/>
</dbReference>
<feature type="transmembrane region" description="Helical" evidence="3">
    <location>
        <begin position="390"/>
        <end position="413"/>
    </location>
</feature>
<feature type="region of interest" description="Disordered" evidence="2">
    <location>
        <begin position="690"/>
        <end position="716"/>
    </location>
</feature>
<dbReference type="AlphaFoldDB" id="A0A4R2BZH8"/>
<dbReference type="PANTHER" id="PTHR37813">
    <property type="entry name" value="FELS-2 PROPHAGE PROTEIN"/>
    <property type="match status" value="1"/>
</dbReference>
<dbReference type="RefSeq" id="WP_162853224.1">
    <property type="nucleotide sequence ID" value="NZ_BAABEI010000012.1"/>
</dbReference>
<keyword evidence="6" id="KW-1185">Reference proteome</keyword>
<organism evidence="5 6">
    <name type="scientific">Shinella granuli</name>
    <dbReference type="NCBI Taxonomy" id="323621"/>
    <lineage>
        <taxon>Bacteria</taxon>
        <taxon>Pseudomonadati</taxon>
        <taxon>Pseudomonadota</taxon>
        <taxon>Alphaproteobacteria</taxon>
        <taxon>Hyphomicrobiales</taxon>
        <taxon>Rhizobiaceae</taxon>
        <taxon>Shinella</taxon>
    </lineage>
</organism>
<evidence type="ECO:0000313" key="5">
    <source>
        <dbReference type="EMBL" id="TCN31629.1"/>
    </source>
</evidence>
<sequence>MAKRQAELVLSLTDKVSGRAKGVHAALAKLQMMAARNAAAMDAMRGRMFDAIAVGYTLARSLTAPVKAAVAFESKLEDIGQKADIPQKRLAELGKQLRLIGRQTNQAGSEMAEGMDTLLGLGASEGDALKLLPNIGKAAFAYKASITDLSSAGYAALDNLKVPADQFGKALDAMAQAGKAGAFELKDMAQYFPALGAGYQALGQTGVPAVADLSAALQIVRKGTGDSASAATNLSNVLQKIRAPQTIKAFKKMGVNLERELKKRAEAGMSPIEAIADITNKTLKGDLGKLGDLFSDAQVQQGLRPLIQNMEEYKRIRAEAMGASGTVEADFQRRMKTSEGALLRMQAALENISASIGSALLPALNSVIDKVAPIVTGIADLAERYPEATAAIVAATAAVVGFNIAMTATRFAFLWTKGGILSMVIPVARLASHFTTAATEAVALQRSLKALSTSKNAGMAAMLDGGLNGAGLTKLETVRAALGGMAAAVPGVTAIGGALTTVGAALATISAPAWFAIGAGVAIVAGAGLALWQNWDRISGVVTGVARAIGEELQPAIDFLWPVLDPFAQSFSALGDAAKWAWEQFKEAASWLGSLFQSNDLTRQHQMVIEDNAYAVTRKLIDGFKALNSAMFQAGVDMIQGIIDGVTAKAAELLAWFTSLPEKIKTAIGQIDVSNIIKWPSPPGWLSRLWGGESSGGSAESTSAVPKRERGGPVRSGGLYLVGEKGPELFSPGASGMISPHDAYRAAAAGSAASASGPVRSVGNTFNFSPTFNVPARQDAESFAADVMRILGEKNKATWESYDGVFT</sequence>
<feature type="transmembrane region" description="Helical" evidence="3">
    <location>
        <begin position="482"/>
        <end position="507"/>
    </location>
</feature>
<dbReference type="InterPro" id="IPR010090">
    <property type="entry name" value="Phage_tape_meas"/>
</dbReference>
<accession>A0A4R2BZH8</accession>
<keyword evidence="3" id="KW-0812">Transmembrane</keyword>
<proteinExistence type="predicted"/>
<evidence type="ECO:0000256" key="3">
    <source>
        <dbReference type="SAM" id="Phobius"/>
    </source>
</evidence>
<name>A0A4R2BZH8_SHIGR</name>
<evidence type="ECO:0000256" key="2">
    <source>
        <dbReference type="SAM" id="MobiDB-lite"/>
    </source>
</evidence>
<evidence type="ECO:0000313" key="6">
    <source>
        <dbReference type="Proteomes" id="UP000295351"/>
    </source>
</evidence>
<reference evidence="5 6" key="1">
    <citation type="submission" date="2019-03" db="EMBL/GenBank/DDBJ databases">
        <title>Genomic Encyclopedia of Type Strains, Phase IV (KMG-IV): sequencing the most valuable type-strain genomes for metagenomic binning, comparative biology and taxonomic classification.</title>
        <authorList>
            <person name="Goeker M."/>
        </authorList>
    </citation>
    <scope>NUCLEOTIDE SEQUENCE [LARGE SCALE GENOMIC DNA]</scope>
    <source>
        <strain evidence="5 6">DSM 18401</strain>
    </source>
</reference>
<gene>
    <name evidence="5" type="ORF">EV665_1525</name>
</gene>
<keyword evidence="3" id="KW-0472">Membrane</keyword>
<feature type="transmembrane region" description="Helical" evidence="3">
    <location>
        <begin position="513"/>
        <end position="532"/>
    </location>
</feature>
<comment type="caution">
    <text evidence="5">The sequence shown here is derived from an EMBL/GenBank/DDBJ whole genome shotgun (WGS) entry which is preliminary data.</text>
</comment>
<dbReference type="NCBIfam" id="TIGR01760">
    <property type="entry name" value="tape_meas_TP901"/>
    <property type="match status" value="1"/>
</dbReference>
<dbReference type="Pfam" id="PF10145">
    <property type="entry name" value="PhageMin_Tail"/>
    <property type="match status" value="1"/>
</dbReference>
<evidence type="ECO:0000259" key="4">
    <source>
        <dbReference type="Pfam" id="PF10145"/>
    </source>
</evidence>
<dbReference type="Proteomes" id="UP000295351">
    <property type="component" value="Unassembled WGS sequence"/>
</dbReference>
<feature type="domain" description="Phage tail tape measure protein" evidence="4">
    <location>
        <begin position="99"/>
        <end position="283"/>
    </location>
</feature>